<feature type="region of interest" description="Disordered" evidence="1">
    <location>
        <begin position="1"/>
        <end position="82"/>
    </location>
</feature>
<keyword evidence="3" id="KW-1185">Reference proteome</keyword>
<organism evidence="2 3">
    <name type="scientific">Lasiodiplodia theobromae</name>
    <dbReference type="NCBI Taxonomy" id="45133"/>
    <lineage>
        <taxon>Eukaryota</taxon>
        <taxon>Fungi</taxon>
        <taxon>Dikarya</taxon>
        <taxon>Ascomycota</taxon>
        <taxon>Pezizomycotina</taxon>
        <taxon>Dothideomycetes</taxon>
        <taxon>Dothideomycetes incertae sedis</taxon>
        <taxon>Botryosphaeriales</taxon>
        <taxon>Botryosphaeriaceae</taxon>
        <taxon>Lasiodiplodia</taxon>
    </lineage>
</organism>
<dbReference type="Proteomes" id="UP000325902">
    <property type="component" value="Unassembled WGS sequence"/>
</dbReference>
<gene>
    <name evidence="2" type="ORF">DBV05_g8830</name>
</gene>
<dbReference type="EMBL" id="VCHE01000077">
    <property type="protein sequence ID" value="KAB2572499.1"/>
    <property type="molecule type" value="Genomic_DNA"/>
</dbReference>
<evidence type="ECO:0000256" key="1">
    <source>
        <dbReference type="SAM" id="MobiDB-lite"/>
    </source>
</evidence>
<comment type="caution">
    <text evidence="2">The sequence shown here is derived from an EMBL/GenBank/DDBJ whole genome shotgun (WGS) entry which is preliminary data.</text>
</comment>
<name>A0A5N5D494_9PEZI</name>
<evidence type="ECO:0000313" key="3">
    <source>
        <dbReference type="Proteomes" id="UP000325902"/>
    </source>
</evidence>
<sequence length="149" mass="16095">MLISIKKKQSTDQSYQFGQQQSPEPALPPPAHQSYQNLSGLGLDASSLAPDNAAFVPTSDSPNRGQHHREHLYGGTTSNNNDSTNIFAVNYNPPAEFALFDSMGNALASDGEGGSNLFQDLSNFGDQQLDNAFTQPDVLNGKTTNDFSW</sequence>
<feature type="compositionally biased region" description="Polar residues" evidence="1">
    <location>
        <begin position="11"/>
        <end position="23"/>
    </location>
</feature>
<accession>A0A5N5D494</accession>
<protein>
    <submittedName>
        <fullName evidence="2">Uncharacterized protein</fullName>
    </submittedName>
</protein>
<dbReference type="AlphaFoldDB" id="A0A5N5D494"/>
<reference evidence="2 3" key="1">
    <citation type="journal article" date="2019" name="Sci. Rep.">
        <title>A multi-omics analysis of the grapevine pathogen Lasiodiplodia theobromae reveals that temperature affects the expression of virulence- and pathogenicity-related genes.</title>
        <authorList>
            <person name="Felix C."/>
            <person name="Meneses R."/>
            <person name="Goncalves M.F.M."/>
            <person name="Tilleman L."/>
            <person name="Duarte A.S."/>
            <person name="Jorrin-Novo J.V."/>
            <person name="Van de Peer Y."/>
            <person name="Deforce D."/>
            <person name="Van Nieuwerburgh F."/>
            <person name="Esteves A.C."/>
            <person name="Alves A."/>
        </authorList>
    </citation>
    <scope>NUCLEOTIDE SEQUENCE [LARGE SCALE GENOMIC DNA]</scope>
    <source>
        <strain evidence="2 3">LA-SOL3</strain>
    </source>
</reference>
<feature type="compositionally biased region" description="Low complexity" evidence="1">
    <location>
        <begin position="38"/>
        <end position="49"/>
    </location>
</feature>
<evidence type="ECO:0000313" key="2">
    <source>
        <dbReference type="EMBL" id="KAB2572499.1"/>
    </source>
</evidence>
<proteinExistence type="predicted"/>